<accession>A0A438ER47</accession>
<name>A0A438ER47_VITVI</name>
<evidence type="ECO:0000313" key="1">
    <source>
        <dbReference type="EMBL" id="RVW50224.1"/>
    </source>
</evidence>
<evidence type="ECO:0000313" key="2">
    <source>
        <dbReference type="Proteomes" id="UP000288805"/>
    </source>
</evidence>
<protein>
    <submittedName>
        <fullName evidence="1">Uncharacterized protein</fullName>
    </submittedName>
</protein>
<gene>
    <name evidence="1" type="ORF">CK203_087989</name>
</gene>
<reference evidence="1 2" key="1">
    <citation type="journal article" date="2018" name="PLoS Genet.">
        <title>Population sequencing reveals clonal diversity and ancestral inbreeding in the grapevine cultivar Chardonnay.</title>
        <authorList>
            <person name="Roach M.J."/>
            <person name="Johnson D.L."/>
            <person name="Bohlmann J."/>
            <person name="van Vuuren H.J."/>
            <person name="Jones S.J."/>
            <person name="Pretorius I.S."/>
            <person name="Schmidt S.A."/>
            <person name="Borneman A.R."/>
        </authorList>
    </citation>
    <scope>NUCLEOTIDE SEQUENCE [LARGE SCALE GENOMIC DNA]</scope>
    <source>
        <strain evidence="2">cv. Chardonnay</strain>
        <tissue evidence="1">Leaf</tissue>
    </source>
</reference>
<dbReference type="AlphaFoldDB" id="A0A438ER47"/>
<comment type="caution">
    <text evidence="1">The sequence shown here is derived from an EMBL/GenBank/DDBJ whole genome shotgun (WGS) entry which is preliminary data.</text>
</comment>
<dbReference type="EMBL" id="QGNW01001206">
    <property type="protein sequence ID" value="RVW50224.1"/>
    <property type="molecule type" value="Genomic_DNA"/>
</dbReference>
<sequence length="262" mass="29727">MYSIFSDISMDEFRRIVTCTSAKEAWDILQVTHEETNVTKVSKFQMLTSRFETIRMDDHETFGEFHAKLMDIVNSSFNLSEPISNSKVVRKILRSLPKRFRAKVTAIEESKDMDSLKIDELVGEFFGIHGKRCPDRASGHTIGGRRNVGCGIAHSSRRSHIRNSDPSIVHPDVSYSEFCSANIPPGCEDNISEILLRRHSTRMSHIRNSSPPTFHPDISHLALDVGWERRTFQLLRSDISRSSNSAYPESFAAILHSVVVFS</sequence>
<dbReference type="PANTHER" id="PTHR35317:SF35">
    <property type="entry name" value="DUF4219 DOMAIN-CONTAINING PROTEIN"/>
    <property type="match status" value="1"/>
</dbReference>
<dbReference type="Proteomes" id="UP000288805">
    <property type="component" value="Unassembled WGS sequence"/>
</dbReference>
<organism evidence="1 2">
    <name type="scientific">Vitis vinifera</name>
    <name type="common">Grape</name>
    <dbReference type="NCBI Taxonomy" id="29760"/>
    <lineage>
        <taxon>Eukaryota</taxon>
        <taxon>Viridiplantae</taxon>
        <taxon>Streptophyta</taxon>
        <taxon>Embryophyta</taxon>
        <taxon>Tracheophyta</taxon>
        <taxon>Spermatophyta</taxon>
        <taxon>Magnoliopsida</taxon>
        <taxon>eudicotyledons</taxon>
        <taxon>Gunneridae</taxon>
        <taxon>Pentapetalae</taxon>
        <taxon>rosids</taxon>
        <taxon>Vitales</taxon>
        <taxon>Vitaceae</taxon>
        <taxon>Viteae</taxon>
        <taxon>Vitis</taxon>
    </lineage>
</organism>
<dbReference type="Pfam" id="PF14223">
    <property type="entry name" value="Retrotran_gag_2"/>
    <property type="match status" value="1"/>
</dbReference>
<dbReference type="PANTHER" id="PTHR35317">
    <property type="entry name" value="OS04G0629600 PROTEIN"/>
    <property type="match status" value="1"/>
</dbReference>
<proteinExistence type="predicted"/>